<protein>
    <recommendedName>
        <fullName evidence="1">SET domain-containing protein</fullName>
    </recommendedName>
</protein>
<dbReference type="InterPro" id="IPR046341">
    <property type="entry name" value="SET_dom_sf"/>
</dbReference>
<dbReference type="InterPro" id="IPR001214">
    <property type="entry name" value="SET_dom"/>
</dbReference>
<feature type="domain" description="SET" evidence="1">
    <location>
        <begin position="12"/>
        <end position="202"/>
    </location>
</feature>
<name>A0A2T7P4P8_POMCA</name>
<dbReference type="EMBL" id="PZQS01000006">
    <property type="protein sequence ID" value="PVD28373.1"/>
    <property type="molecule type" value="Genomic_DNA"/>
</dbReference>
<dbReference type="GO" id="GO:0016279">
    <property type="term" value="F:protein-lysine N-methyltransferase activity"/>
    <property type="evidence" value="ECO:0007669"/>
    <property type="project" value="InterPro"/>
</dbReference>
<dbReference type="PROSITE" id="PS50280">
    <property type="entry name" value="SET"/>
    <property type="match status" value="1"/>
</dbReference>
<dbReference type="SUPFAM" id="SSF82199">
    <property type="entry name" value="SET domain"/>
    <property type="match status" value="1"/>
</dbReference>
<dbReference type="OrthoDB" id="341421at2759"/>
<dbReference type="CDD" id="cd19177">
    <property type="entry name" value="SET_SETD4"/>
    <property type="match status" value="1"/>
</dbReference>
<dbReference type="AlphaFoldDB" id="A0A2T7P4P8"/>
<keyword evidence="3" id="KW-1185">Reference proteome</keyword>
<evidence type="ECO:0000313" key="2">
    <source>
        <dbReference type="EMBL" id="PVD28373.1"/>
    </source>
</evidence>
<dbReference type="InterPro" id="IPR050600">
    <property type="entry name" value="SETD3_SETD6_MTase"/>
</dbReference>
<proteinExistence type="predicted"/>
<dbReference type="PANTHER" id="PTHR13271:SF151">
    <property type="entry name" value="SET DOMAIN-CONTAINING PROTEIN 4"/>
    <property type="match status" value="1"/>
</dbReference>
<dbReference type="Proteomes" id="UP000245119">
    <property type="component" value="Linkage Group LG6"/>
</dbReference>
<evidence type="ECO:0000259" key="1">
    <source>
        <dbReference type="PROSITE" id="PS50280"/>
    </source>
</evidence>
<dbReference type="STRING" id="400727.A0A2T7P4P8"/>
<dbReference type="Gene3D" id="3.90.1410.10">
    <property type="entry name" value="set domain protein methyltransferase, domain 1"/>
    <property type="match status" value="1"/>
</dbReference>
<dbReference type="PANTHER" id="PTHR13271">
    <property type="entry name" value="UNCHARACTERIZED PUTATIVE METHYLTRANSFERASE"/>
    <property type="match status" value="1"/>
</dbReference>
<evidence type="ECO:0000313" key="3">
    <source>
        <dbReference type="Proteomes" id="UP000245119"/>
    </source>
</evidence>
<sequence>MIVSIPQCLLVSPLDVLTSEMGCLIKRWRPTFTGHQILSLFLLIELKKGRNSAWHPFIQSLPACYTLPHYFSHGELDFLTSHIRERADKEIARAHQAFKDVHKFCQHHWPSGVDWASWEKFLWAWCTISSRAVYLKTEASAEGWLDLSHTDENNQALCPYLDLINHTSTAQMRAGLNTKTACYEIVTEDSFQAHDQVFISYGPHDNTTLFLFYGFTLPTNVYNSVFFSIEDLTELLEVFHVDSWARRKEVLCQYNLLRRLACSTEGISWNLQAALSVLAMDLTQLQECWRILNKEEIHPALEANVLIMARHLIGTALRMTKQFLADRERRAQMDGPTTHTQLALSLVRDDIGILTSALHAVS</sequence>
<dbReference type="InterPro" id="IPR044429">
    <property type="entry name" value="SETD4_SET"/>
</dbReference>
<gene>
    <name evidence="2" type="ORF">C0Q70_10960</name>
</gene>
<organism evidence="2 3">
    <name type="scientific">Pomacea canaliculata</name>
    <name type="common">Golden apple snail</name>
    <dbReference type="NCBI Taxonomy" id="400727"/>
    <lineage>
        <taxon>Eukaryota</taxon>
        <taxon>Metazoa</taxon>
        <taxon>Spiralia</taxon>
        <taxon>Lophotrochozoa</taxon>
        <taxon>Mollusca</taxon>
        <taxon>Gastropoda</taxon>
        <taxon>Caenogastropoda</taxon>
        <taxon>Architaenioglossa</taxon>
        <taxon>Ampullarioidea</taxon>
        <taxon>Ampullariidae</taxon>
        <taxon>Pomacea</taxon>
    </lineage>
</organism>
<accession>A0A2T7P4P8</accession>
<comment type="caution">
    <text evidence="2">The sequence shown here is derived from an EMBL/GenBank/DDBJ whole genome shotgun (WGS) entry which is preliminary data.</text>
</comment>
<reference evidence="2 3" key="1">
    <citation type="submission" date="2018-04" db="EMBL/GenBank/DDBJ databases">
        <title>The genome of golden apple snail Pomacea canaliculata provides insight into stress tolerance and invasive adaptation.</title>
        <authorList>
            <person name="Liu C."/>
            <person name="Liu B."/>
            <person name="Ren Y."/>
            <person name="Zhang Y."/>
            <person name="Wang H."/>
            <person name="Li S."/>
            <person name="Jiang F."/>
            <person name="Yin L."/>
            <person name="Zhang G."/>
            <person name="Qian W."/>
            <person name="Fan W."/>
        </authorList>
    </citation>
    <scope>NUCLEOTIDE SEQUENCE [LARGE SCALE GENOMIC DNA]</scope>
    <source>
        <strain evidence="2">SZHN2017</strain>
        <tissue evidence="2">Muscle</tissue>
    </source>
</reference>